<dbReference type="PANTHER" id="PTHR37533:SF2">
    <property type="entry name" value="FLAGELLAR HOOK-LENGTH CONTROL PROTEIN"/>
    <property type="match status" value="1"/>
</dbReference>
<reference evidence="3 4" key="1">
    <citation type="submission" date="2020-06" db="EMBL/GenBank/DDBJ databases">
        <title>Genome sequence of Paramixta manurensis strain PD-1.</title>
        <authorList>
            <person name="Lee C.W."/>
            <person name="Kim J."/>
        </authorList>
    </citation>
    <scope>NUCLEOTIDE SEQUENCE [LARGE SCALE GENOMIC DNA]</scope>
    <source>
        <strain evidence="3 4">PD-1</strain>
    </source>
</reference>
<dbReference type="InterPro" id="IPR021136">
    <property type="entry name" value="Flagellar_hook_control-like_C"/>
</dbReference>
<dbReference type="AlphaFoldDB" id="A0A6M8U4S6"/>
<feature type="compositionally biased region" description="Low complexity" evidence="1">
    <location>
        <begin position="300"/>
        <end position="310"/>
    </location>
</feature>
<dbReference type="InterPro" id="IPR052563">
    <property type="entry name" value="FliK"/>
</dbReference>
<dbReference type="EMBL" id="CP054212">
    <property type="protein sequence ID" value="QKJ85648.1"/>
    <property type="molecule type" value="Genomic_DNA"/>
</dbReference>
<evidence type="ECO:0000259" key="2">
    <source>
        <dbReference type="Pfam" id="PF02120"/>
    </source>
</evidence>
<dbReference type="RefSeq" id="WP_354292768.1">
    <property type="nucleotide sequence ID" value="NZ_CP054212.1"/>
</dbReference>
<evidence type="ECO:0000313" key="3">
    <source>
        <dbReference type="EMBL" id="QKJ85648.1"/>
    </source>
</evidence>
<feature type="domain" description="Flagellar hook-length control protein-like C-terminal" evidence="2">
    <location>
        <begin position="225"/>
        <end position="307"/>
    </location>
</feature>
<sequence length="348" mass="37055">MLAPSPISVMPNSPEVLAKSPALPAEQPITVGVLPFILADLVPSPGQARPMSDETVSDPRQEKTDEGNDADLLQLLNLLLPQPPEPPNVMPADGAKGAAPGLVASATASATNRVLLDNRLQPMAGMPLPEAVKVANVPLNGRPTAEIPMPQPDKLVRAWEAVSVAPGLETPTLAPVSLSSASATELSAKSAKSVDHTLTQPMPLAFDTTNDVDLQREKLRQVLGERLQLQIDQRTQHATIRLDPPDLGKIDISLHFDANKLQVQIQAGQPDVVRALQQASQELRQALTEQNTLQVQVNISSQQQGTGQQSHESARQPIPVLAAGVAAPTEEEPRDTPSHLDHSILTTV</sequence>
<organism evidence="3 4">
    <name type="scientific">Paramixta manurensis</name>
    <dbReference type="NCBI Taxonomy" id="2740817"/>
    <lineage>
        <taxon>Bacteria</taxon>
        <taxon>Pseudomonadati</taxon>
        <taxon>Pseudomonadota</taxon>
        <taxon>Gammaproteobacteria</taxon>
        <taxon>Enterobacterales</taxon>
        <taxon>Erwiniaceae</taxon>
        <taxon>Paramixta</taxon>
    </lineage>
</organism>
<feature type="compositionally biased region" description="Basic and acidic residues" evidence="1">
    <location>
        <begin position="57"/>
        <end position="66"/>
    </location>
</feature>
<gene>
    <name evidence="3" type="ORF">PMPD1_0676</name>
</gene>
<name>A0A6M8U4S6_9GAMM</name>
<feature type="region of interest" description="Disordered" evidence="1">
    <location>
        <begin position="299"/>
        <end position="348"/>
    </location>
</feature>
<dbReference type="PANTHER" id="PTHR37533">
    <property type="entry name" value="FLAGELLAR HOOK-LENGTH CONTROL PROTEIN"/>
    <property type="match status" value="1"/>
</dbReference>
<dbReference type="Pfam" id="PF02120">
    <property type="entry name" value="Flg_hook"/>
    <property type="match status" value="1"/>
</dbReference>
<keyword evidence="4" id="KW-1185">Reference proteome</keyword>
<dbReference type="InterPro" id="IPR038610">
    <property type="entry name" value="FliK-like_C_sf"/>
</dbReference>
<dbReference type="Proteomes" id="UP000505325">
    <property type="component" value="Chromosome"/>
</dbReference>
<dbReference type="Gene3D" id="3.30.750.140">
    <property type="match status" value="1"/>
</dbReference>
<evidence type="ECO:0000256" key="1">
    <source>
        <dbReference type="SAM" id="MobiDB-lite"/>
    </source>
</evidence>
<evidence type="ECO:0000313" key="4">
    <source>
        <dbReference type="Proteomes" id="UP000505325"/>
    </source>
</evidence>
<dbReference type="KEGG" id="pmak:PMPD1_0676"/>
<keyword evidence="3" id="KW-0969">Cilium</keyword>
<dbReference type="CDD" id="cd17470">
    <property type="entry name" value="T3SS_Flik_C"/>
    <property type="match status" value="1"/>
</dbReference>
<proteinExistence type="predicted"/>
<feature type="region of interest" description="Disordered" evidence="1">
    <location>
        <begin position="43"/>
        <end position="66"/>
    </location>
</feature>
<keyword evidence="3" id="KW-0966">Cell projection</keyword>
<protein>
    <submittedName>
        <fullName evidence="3">Flagellar hook-length control protein</fullName>
    </submittedName>
</protein>
<keyword evidence="3" id="KW-0282">Flagellum</keyword>
<accession>A0A6M8U4S6</accession>